<feature type="transmembrane region" description="Helical" evidence="1">
    <location>
        <begin position="20"/>
        <end position="44"/>
    </location>
</feature>
<dbReference type="EMBL" id="BMAT01003328">
    <property type="protein sequence ID" value="GFS23647.1"/>
    <property type="molecule type" value="Genomic_DNA"/>
</dbReference>
<dbReference type="AlphaFoldDB" id="A0AAV4JQ55"/>
<evidence type="ECO:0008006" key="4">
    <source>
        <dbReference type="Google" id="ProtNLM"/>
    </source>
</evidence>
<organism evidence="2 3">
    <name type="scientific">Elysia marginata</name>
    <dbReference type="NCBI Taxonomy" id="1093978"/>
    <lineage>
        <taxon>Eukaryota</taxon>
        <taxon>Metazoa</taxon>
        <taxon>Spiralia</taxon>
        <taxon>Lophotrochozoa</taxon>
        <taxon>Mollusca</taxon>
        <taxon>Gastropoda</taxon>
        <taxon>Heterobranchia</taxon>
        <taxon>Euthyneura</taxon>
        <taxon>Panpulmonata</taxon>
        <taxon>Sacoglossa</taxon>
        <taxon>Placobranchoidea</taxon>
        <taxon>Plakobranchidae</taxon>
        <taxon>Elysia</taxon>
    </lineage>
</organism>
<protein>
    <recommendedName>
        <fullName evidence="4">Transmembrane protein</fullName>
    </recommendedName>
</protein>
<evidence type="ECO:0000313" key="2">
    <source>
        <dbReference type="EMBL" id="GFS23647.1"/>
    </source>
</evidence>
<proteinExistence type="predicted"/>
<feature type="transmembrane region" description="Helical" evidence="1">
    <location>
        <begin position="65"/>
        <end position="88"/>
    </location>
</feature>
<keyword evidence="3" id="KW-1185">Reference proteome</keyword>
<comment type="caution">
    <text evidence="2">The sequence shown here is derived from an EMBL/GenBank/DDBJ whole genome shotgun (WGS) entry which is preliminary data.</text>
</comment>
<evidence type="ECO:0000256" key="1">
    <source>
        <dbReference type="SAM" id="Phobius"/>
    </source>
</evidence>
<dbReference type="Proteomes" id="UP000762676">
    <property type="component" value="Unassembled WGS sequence"/>
</dbReference>
<keyword evidence="1" id="KW-0472">Membrane</keyword>
<evidence type="ECO:0000313" key="3">
    <source>
        <dbReference type="Proteomes" id="UP000762676"/>
    </source>
</evidence>
<gene>
    <name evidence="2" type="ORF">ElyMa_001644800</name>
</gene>
<sequence length="266" mass="30354">MSSELDADWYTNLTQWSLPHFAPVILLLLGLLPVLLKVDFASLCSYCWKWWLRTGSVWLRSAMCCFFRLSLIVASACWCFLCWCWGRWMESHPPSTLSHTTQAAIKPCHVSENQNSTGITDENVCCFSRGDIEKELYELKTESKNHSYQNHNYTIENGCLLSREVKENGICKSEKETHSRPPATAISTDVHRLSVTSVKNHHRSTSWSNAVQINGYQEVCKQCMYTSTRATAFERNGFAGSIQKTFNGKVLLIDFALLRIFASQIF</sequence>
<keyword evidence="1" id="KW-1133">Transmembrane helix</keyword>
<accession>A0AAV4JQ55</accession>
<reference evidence="2 3" key="1">
    <citation type="journal article" date="2021" name="Elife">
        <title>Chloroplast acquisition without the gene transfer in kleptoplastic sea slugs, Plakobranchus ocellatus.</title>
        <authorList>
            <person name="Maeda T."/>
            <person name="Takahashi S."/>
            <person name="Yoshida T."/>
            <person name="Shimamura S."/>
            <person name="Takaki Y."/>
            <person name="Nagai Y."/>
            <person name="Toyoda A."/>
            <person name="Suzuki Y."/>
            <person name="Arimoto A."/>
            <person name="Ishii H."/>
            <person name="Satoh N."/>
            <person name="Nishiyama T."/>
            <person name="Hasebe M."/>
            <person name="Maruyama T."/>
            <person name="Minagawa J."/>
            <person name="Obokata J."/>
            <person name="Shigenobu S."/>
        </authorList>
    </citation>
    <scope>NUCLEOTIDE SEQUENCE [LARGE SCALE GENOMIC DNA]</scope>
</reference>
<keyword evidence="1" id="KW-0812">Transmembrane</keyword>
<name>A0AAV4JQ55_9GAST</name>